<organism evidence="1 2">
    <name type="scientific">Actinomadura macrotermitis</name>
    <dbReference type="NCBI Taxonomy" id="2585200"/>
    <lineage>
        <taxon>Bacteria</taxon>
        <taxon>Bacillati</taxon>
        <taxon>Actinomycetota</taxon>
        <taxon>Actinomycetes</taxon>
        <taxon>Streptosporangiales</taxon>
        <taxon>Thermomonosporaceae</taxon>
        <taxon>Actinomadura</taxon>
    </lineage>
</organism>
<evidence type="ECO:0000313" key="1">
    <source>
        <dbReference type="EMBL" id="MQY07158.1"/>
    </source>
</evidence>
<comment type="caution">
    <text evidence="1">The sequence shown here is derived from an EMBL/GenBank/DDBJ whole genome shotgun (WGS) entry which is preliminary data.</text>
</comment>
<dbReference type="AlphaFoldDB" id="A0A7K0C122"/>
<dbReference type="Proteomes" id="UP000487268">
    <property type="component" value="Unassembled WGS sequence"/>
</dbReference>
<sequence length="89" mass="10270">MRRDTAALPTDLRHWVARHLPDVTTAVDVSWGREDSQVWRLDGDTTAYVKLSPSPQNYGRETYAYRHAARLAPSRHRDCWPPTPTCRPL</sequence>
<gene>
    <name evidence="1" type="ORF">ACRB68_52570</name>
</gene>
<evidence type="ECO:0008006" key="3">
    <source>
        <dbReference type="Google" id="ProtNLM"/>
    </source>
</evidence>
<dbReference type="EMBL" id="WEGH01000003">
    <property type="protein sequence ID" value="MQY07158.1"/>
    <property type="molecule type" value="Genomic_DNA"/>
</dbReference>
<dbReference type="RefSeq" id="WP_153536800.1">
    <property type="nucleotide sequence ID" value="NZ_WEGH01000003.1"/>
</dbReference>
<reference evidence="1 2" key="1">
    <citation type="submission" date="2019-10" db="EMBL/GenBank/DDBJ databases">
        <title>Actinomadura rubteroloni sp. nov. and Actinomadura macrotermitis sp. nov., isolated from the gut of fungus growing-termite Macrotermes natalensis.</title>
        <authorList>
            <person name="Benndorf R."/>
            <person name="Martin K."/>
            <person name="Kuefner M."/>
            <person name="De Beer W."/>
            <person name="Kaster A.-K."/>
            <person name="Vollmers J."/>
            <person name="Poulsen M."/>
            <person name="Beemelmanns C."/>
        </authorList>
    </citation>
    <scope>NUCLEOTIDE SEQUENCE [LARGE SCALE GENOMIC DNA]</scope>
    <source>
        <strain evidence="1 2">RB68</strain>
    </source>
</reference>
<protein>
    <recommendedName>
        <fullName evidence="3">Aminoglycoside phosphotransferase domain-containing protein</fullName>
    </recommendedName>
</protein>
<name>A0A7K0C122_9ACTN</name>
<accession>A0A7K0C122</accession>
<dbReference type="OrthoDB" id="21342at2"/>
<evidence type="ECO:0000313" key="2">
    <source>
        <dbReference type="Proteomes" id="UP000487268"/>
    </source>
</evidence>
<keyword evidence="2" id="KW-1185">Reference proteome</keyword>
<proteinExistence type="predicted"/>